<organism evidence="1 2">
    <name type="scientific">Panagrolaimus sp. JU765</name>
    <dbReference type="NCBI Taxonomy" id="591449"/>
    <lineage>
        <taxon>Eukaryota</taxon>
        <taxon>Metazoa</taxon>
        <taxon>Ecdysozoa</taxon>
        <taxon>Nematoda</taxon>
        <taxon>Chromadorea</taxon>
        <taxon>Rhabditida</taxon>
        <taxon>Tylenchina</taxon>
        <taxon>Panagrolaimomorpha</taxon>
        <taxon>Panagrolaimoidea</taxon>
        <taxon>Panagrolaimidae</taxon>
        <taxon>Panagrolaimus</taxon>
    </lineage>
</organism>
<sequence>MTEEFVNGTHVEVFDQNEKGALYSALAVGTLISCLLIMKLIRKFGGRLTFLSYGLISGIATMFFPIGTNYGIVPAVFLRAMQGIGNGMPFASIGYVSAAWCPLKASGVFLTALTAYNQLAPLMTMPLAGYFCTSSFGWKGIYYLQGFLTIIVFIFFYSVYKDQPRFHQRVSDKELVMIEHKKSVMSVDGKCSLPPVPYMEIIKDPSTIGTLFICFGDFFCFNIFVLFAPIYLNKVLGLNIADTGIASAFPYLGSLVLKTFVGPFSDGLTSISTLTSVRLFMTLSQFPMTLALITLAIIPPTWIFVAQLSYFCAIVFSAFGAVGYYKSVQLSAGPFSSVIMSWASIIYSIIILVLPIFKTIVAGDDQPDQWRLIFVVAAAISFVTLGIWLFTVKVDLRPWAIIESTNSWKNSSLTKENLTNKIVPKIVIEKDSKLENVEI</sequence>
<evidence type="ECO:0000313" key="2">
    <source>
        <dbReference type="WBParaSite" id="JU765_v2.g2952.t1"/>
    </source>
</evidence>
<reference evidence="2" key="1">
    <citation type="submission" date="2022-11" db="UniProtKB">
        <authorList>
            <consortium name="WormBaseParasite"/>
        </authorList>
    </citation>
    <scope>IDENTIFICATION</scope>
</reference>
<proteinExistence type="predicted"/>
<dbReference type="Proteomes" id="UP000887576">
    <property type="component" value="Unplaced"/>
</dbReference>
<protein>
    <submittedName>
        <fullName evidence="2">Major facilitator superfamily (MFS) profile domain-containing protein</fullName>
    </submittedName>
</protein>
<name>A0AC34R2V3_9BILA</name>
<accession>A0AC34R2V3</accession>
<dbReference type="WBParaSite" id="JU765_v2.g2952.t1">
    <property type="protein sequence ID" value="JU765_v2.g2952.t1"/>
    <property type="gene ID" value="JU765_v2.g2952"/>
</dbReference>
<evidence type="ECO:0000313" key="1">
    <source>
        <dbReference type="Proteomes" id="UP000887576"/>
    </source>
</evidence>